<keyword evidence="1" id="KW-0472">Membrane</keyword>
<organism evidence="2 3">
    <name type="scientific">Salegentibacter mishustinae</name>
    <dbReference type="NCBI Taxonomy" id="270918"/>
    <lineage>
        <taxon>Bacteria</taxon>
        <taxon>Pseudomonadati</taxon>
        <taxon>Bacteroidota</taxon>
        <taxon>Flavobacteriia</taxon>
        <taxon>Flavobacteriales</taxon>
        <taxon>Flavobacteriaceae</taxon>
        <taxon>Salegentibacter</taxon>
    </lineage>
</organism>
<gene>
    <name evidence="2" type="ORF">APR42_16345</name>
</gene>
<sequence>MNTIQEKILHLTDSYPLFIGGLFLFLGLAYLIYKIDKRESYKMKDYDVMNWKAMVNSYALIFMLIIAGLFIIFRS</sequence>
<evidence type="ECO:0000313" key="3">
    <source>
        <dbReference type="Proteomes" id="UP000051643"/>
    </source>
</evidence>
<reference evidence="2" key="1">
    <citation type="submission" date="2015-10" db="EMBL/GenBank/DDBJ databases">
        <title>Draft genome sequence of Salegentibacter mishustinae KCTC 12263.</title>
        <authorList>
            <person name="Lin W."/>
            <person name="Zheng Q."/>
        </authorList>
    </citation>
    <scope>NUCLEOTIDE SEQUENCE [LARGE SCALE GENOMIC DNA]</scope>
    <source>
        <strain evidence="2">KCTC 12263</strain>
    </source>
</reference>
<evidence type="ECO:0000313" key="2">
    <source>
        <dbReference type="EMBL" id="KRG29445.1"/>
    </source>
</evidence>
<dbReference type="AlphaFoldDB" id="A0A0Q9Z918"/>
<protein>
    <submittedName>
        <fullName evidence="2">Uncharacterized protein</fullName>
    </submittedName>
</protein>
<evidence type="ECO:0000256" key="1">
    <source>
        <dbReference type="SAM" id="Phobius"/>
    </source>
</evidence>
<name>A0A0Q9Z918_9FLAO</name>
<keyword evidence="1" id="KW-0812">Transmembrane</keyword>
<feature type="transmembrane region" description="Helical" evidence="1">
    <location>
        <begin position="15"/>
        <end position="33"/>
    </location>
</feature>
<proteinExistence type="predicted"/>
<keyword evidence="1" id="KW-1133">Transmembrane helix</keyword>
<keyword evidence="3" id="KW-1185">Reference proteome</keyword>
<dbReference type="Proteomes" id="UP000051643">
    <property type="component" value="Unassembled WGS sequence"/>
</dbReference>
<comment type="caution">
    <text evidence="2">The sequence shown here is derived from an EMBL/GenBank/DDBJ whole genome shotgun (WGS) entry which is preliminary data.</text>
</comment>
<dbReference type="EMBL" id="LKTP01000009">
    <property type="protein sequence ID" value="KRG29445.1"/>
    <property type="molecule type" value="Genomic_DNA"/>
</dbReference>
<feature type="transmembrane region" description="Helical" evidence="1">
    <location>
        <begin position="53"/>
        <end position="73"/>
    </location>
</feature>
<accession>A0A0Q9Z918</accession>